<feature type="transmembrane region" description="Helical" evidence="1">
    <location>
        <begin position="154"/>
        <end position="176"/>
    </location>
</feature>
<dbReference type="EMBL" id="JACGWN010000004">
    <property type="protein sequence ID" value="KAL0452572.1"/>
    <property type="molecule type" value="Genomic_DNA"/>
</dbReference>
<accession>A0AAW2XEX7</accession>
<name>A0AAW2XEX7_9LAMI</name>
<evidence type="ECO:0000256" key="1">
    <source>
        <dbReference type="SAM" id="Phobius"/>
    </source>
</evidence>
<dbReference type="Pfam" id="PF24583">
    <property type="entry name" value="DUF7610"/>
    <property type="match status" value="1"/>
</dbReference>
<protein>
    <recommendedName>
        <fullName evidence="2">DUF7610 domain-containing protein</fullName>
    </recommendedName>
</protein>
<organism evidence="3">
    <name type="scientific">Sesamum latifolium</name>
    <dbReference type="NCBI Taxonomy" id="2727402"/>
    <lineage>
        <taxon>Eukaryota</taxon>
        <taxon>Viridiplantae</taxon>
        <taxon>Streptophyta</taxon>
        <taxon>Embryophyta</taxon>
        <taxon>Tracheophyta</taxon>
        <taxon>Spermatophyta</taxon>
        <taxon>Magnoliopsida</taxon>
        <taxon>eudicotyledons</taxon>
        <taxon>Gunneridae</taxon>
        <taxon>Pentapetalae</taxon>
        <taxon>asterids</taxon>
        <taxon>lamiids</taxon>
        <taxon>Lamiales</taxon>
        <taxon>Pedaliaceae</taxon>
        <taxon>Sesamum</taxon>
    </lineage>
</organism>
<gene>
    <name evidence="3" type="ORF">Slati_1235300</name>
</gene>
<reference evidence="3" key="2">
    <citation type="journal article" date="2024" name="Plant">
        <title>Genomic evolution and insights into agronomic trait innovations of Sesamum species.</title>
        <authorList>
            <person name="Miao H."/>
            <person name="Wang L."/>
            <person name="Qu L."/>
            <person name="Liu H."/>
            <person name="Sun Y."/>
            <person name="Le M."/>
            <person name="Wang Q."/>
            <person name="Wei S."/>
            <person name="Zheng Y."/>
            <person name="Lin W."/>
            <person name="Duan Y."/>
            <person name="Cao H."/>
            <person name="Xiong S."/>
            <person name="Wang X."/>
            <person name="Wei L."/>
            <person name="Li C."/>
            <person name="Ma Q."/>
            <person name="Ju M."/>
            <person name="Zhao R."/>
            <person name="Li G."/>
            <person name="Mu C."/>
            <person name="Tian Q."/>
            <person name="Mei H."/>
            <person name="Zhang T."/>
            <person name="Gao T."/>
            <person name="Zhang H."/>
        </authorList>
    </citation>
    <scope>NUCLEOTIDE SEQUENCE</scope>
    <source>
        <strain evidence="3">KEN1</strain>
    </source>
</reference>
<keyword evidence="1" id="KW-0472">Membrane</keyword>
<proteinExistence type="predicted"/>
<keyword evidence="1" id="KW-0812">Transmembrane</keyword>
<reference evidence="3" key="1">
    <citation type="submission" date="2020-06" db="EMBL/GenBank/DDBJ databases">
        <authorList>
            <person name="Li T."/>
            <person name="Hu X."/>
            <person name="Zhang T."/>
            <person name="Song X."/>
            <person name="Zhang H."/>
            <person name="Dai N."/>
            <person name="Sheng W."/>
            <person name="Hou X."/>
            <person name="Wei L."/>
        </authorList>
    </citation>
    <scope>NUCLEOTIDE SEQUENCE</scope>
    <source>
        <strain evidence="3">KEN1</strain>
        <tissue evidence="3">Leaf</tissue>
    </source>
</reference>
<feature type="domain" description="DUF7610" evidence="2">
    <location>
        <begin position="8"/>
        <end position="87"/>
    </location>
</feature>
<evidence type="ECO:0000259" key="2">
    <source>
        <dbReference type="Pfam" id="PF24583"/>
    </source>
</evidence>
<dbReference type="AlphaFoldDB" id="A0AAW2XEX7"/>
<keyword evidence="1" id="KW-1133">Transmembrane helix</keyword>
<evidence type="ECO:0000313" key="3">
    <source>
        <dbReference type="EMBL" id="KAL0452572.1"/>
    </source>
</evidence>
<dbReference type="InterPro" id="IPR056029">
    <property type="entry name" value="DUF7610"/>
</dbReference>
<sequence>MTRRSVILQRKLHQLESKLADVFRLPLDQKPDPRQQIKVDDIEQRFIFLNNLLRAEAASRPQNADYLREIGEKLDGLEAAFRGWDEYRTSAQNNYLDGDTPSVCSDCTQTLLNDDVAANAVRGWDFDGGKPPEKCVDDENVMEGERLGRIWGKFAKYCGVFGSGVMVGAICVINFYSSSDFDGYVTCFRPPT</sequence>
<comment type="caution">
    <text evidence="3">The sequence shown here is derived from an EMBL/GenBank/DDBJ whole genome shotgun (WGS) entry which is preliminary data.</text>
</comment>